<comment type="caution">
    <text evidence="1">The sequence shown here is derived from an EMBL/GenBank/DDBJ whole genome shotgun (WGS) entry which is preliminary data.</text>
</comment>
<dbReference type="Proteomes" id="UP000298061">
    <property type="component" value="Unassembled WGS sequence"/>
</dbReference>
<reference evidence="1 2" key="1">
    <citation type="submission" date="2019-02" db="EMBL/GenBank/DDBJ databases">
        <title>Genome sequencing of the rare red list fungi Hericium alpestre (H. flagellum).</title>
        <authorList>
            <person name="Buettner E."/>
            <person name="Kellner H."/>
        </authorList>
    </citation>
    <scope>NUCLEOTIDE SEQUENCE [LARGE SCALE GENOMIC DNA]</scope>
    <source>
        <strain evidence="1 2">DSM 108284</strain>
    </source>
</reference>
<sequence>MNEMLARSKQAPFTLVACIAHDHKVYDVALKAIGPEHIWRMKGIHLIDRTPSRIQGGPLGSRRIEVLASLKQPAPMLESLTLEGITKSDEALPQDIFALTLPRLRCFSFLDFRTMVWEASYLCNLTDLELGFQANVPLSKLLALLKKSPTLENLKISRRSHSVGTPEAHPPDRGVILLSLETLYYSGPPDPTCIDFLASLTIPSAAQVHFSFWGGEVEKMLPIIPLVTAFLGTKDPRTRPSPSRILLGCDQFPDGSVCVGLKTWFKEDSSSSRQPPFSIAWNPHNFMPIAHVPFVQQLLGSFDLRTVTHLMLESQYPDSAIYDTLKDMFRSMPVVREITLNGYGIVPLLGILETMHVVRPDPEIPDIGGQVRVAESSLFFPVFFPGLAYLTVVAAPFDRGRPGDRDWDPLLGVGNALLSLVQKRSAMGARIRTLSITECCGSEAMADSFREHVEILLHRRHRLAGA</sequence>
<dbReference type="AlphaFoldDB" id="A0A4Y9ZM77"/>
<dbReference type="EMBL" id="SFCI01001730">
    <property type="protein sequence ID" value="TFY75073.1"/>
    <property type="molecule type" value="Genomic_DNA"/>
</dbReference>
<evidence type="ECO:0008006" key="3">
    <source>
        <dbReference type="Google" id="ProtNLM"/>
    </source>
</evidence>
<evidence type="ECO:0000313" key="2">
    <source>
        <dbReference type="Proteomes" id="UP000298061"/>
    </source>
</evidence>
<name>A0A4Y9ZM77_9AGAM</name>
<evidence type="ECO:0000313" key="1">
    <source>
        <dbReference type="EMBL" id="TFY75073.1"/>
    </source>
</evidence>
<organism evidence="1 2">
    <name type="scientific">Hericium alpestre</name>
    <dbReference type="NCBI Taxonomy" id="135208"/>
    <lineage>
        <taxon>Eukaryota</taxon>
        <taxon>Fungi</taxon>
        <taxon>Dikarya</taxon>
        <taxon>Basidiomycota</taxon>
        <taxon>Agaricomycotina</taxon>
        <taxon>Agaricomycetes</taxon>
        <taxon>Russulales</taxon>
        <taxon>Hericiaceae</taxon>
        <taxon>Hericium</taxon>
    </lineage>
</organism>
<proteinExistence type="predicted"/>
<protein>
    <recommendedName>
        <fullName evidence="3">F-box domain-containing protein</fullName>
    </recommendedName>
</protein>
<gene>
    <name evidence="1" type="ORF">EWM64_g8937</name>
</gene>
<accession>A0A4Y9ZM77</accession>
<keyword evidence="2" id="KW-1185">Reference proteome</keyword>